<feature type="transmembrane region" description="Helical" evidence="1">
    <location>
        <begin position="139"/>
        <end position="159"/>
    </location>
</feature>
<evidence type="ECO:0000313" key="4">
    <source>
        <dbReference type="Proteomes" id="UP000635606"/>
    </source>
</evidence>
<feature type="transmembrane region" description="Helical" evidence="1">
    <location>
        <begin position="45"/>
        <end position="68"/>
    </location>
</feature>
<keyword evidence="1" id="KW-0812">Transmembrane</keyword>
<dbReference type="PROSITE" id="PS50887">
    <property type="entry name" value="GGDEF"/>
    <property type="match status" value="1"/>
</dbReference>
<accession>A0A8J3ZYA4</accession>
<dbReference type="InterPro" id="IPR052163">
    <property type="entry name" value="DGC-Regulatory_Protein"/>
</dbReference>
<protein>
    <recommendedName>
        <fullName evidence="2">GGDEF domain-containing protein</fullName>
    </recommendedName>
</protein>
<feature type="transmembrane region" description="Helical" evidence="1">
    <location>
        <begin position="109"/>
        <end position="127"/>
    </location>
</feature>
<dbReference type="Gene3D" id="3.30.70.270">
    <property type="match status" value="1"/>
</dbReference>
<feature type="domain" description="GGDEF" evidence="2">
    <location>
        <begin position="334"/>
        <end position="465"/>
    </location>
</feature>
<dbReference type="PANTHER" id="PTHR46663">
    <property type="entry name" value="DIGUANYLATE CYCLASE DGCT-RELATED"/>
    <property type="match status" value="1"/>
</dbReference>
<evidence type="ECO:0000313" key="3">
    <source>
        <dbReference type="EMBL" id="GIJ71448.1"/>
    </source>
</evidence>
<feature type="transmembrane region" description="Helical" evidence="1">
    <location>
        <begin position="245"/>
        <end position="265"/>
    </location>
</feature>
<reference evidence="3" key="1">
    <citation type="submission" date="2021-01" db="EMBL/GenBank/DDBJ databases">
        <title>Whole genome shotgun sequence of Virgisporangium ochraceum NBRC 16418.</title>
        <authorList>
            <person name="Komaki H."/>
            <person name="Tamura T."/>
        </authorList>
    </citation>
    <scope>NUCLEOTIDE SEQUENCE</scope>
    <source>
        <strain evidence="3">NBRC 16418</strain>
    </source>
</reference>
<keyword evidence="1" id="KW-0472">Membrane</keyword>
<dbReference type="CDD" id="cd01949">
    <property type="entry name" value="GGDEF"/>
    <property type="match status" value="1"/>
</dbReference>
<keyword evidence="4" id="KW-1185">Reference proteome</keyword>
<feature type="transmembrane region" description="Helical" evidence="1">
    <location>
        <begin position="271"/>
        <end position="290"/>
    </location>
</feature>
<evidence type="ECO:0000256" key="1">
    <source>
        <dbReference type="SAM" id="Phobius"/>
    </source>
</evidence>
<proteinExistence type="predicted"/>
<feature type="transmembrane region" description="Helical" evidence="1">
    <location>
        <begin position="80"/>
        <end position="97"/>
    </location>
</feature>
<dbReference type="FunFam" id="3.30.70.270:FF:000001">
    <property type="entry name" value="Diguanylate cyclase domain protein"/>
    <property type="match status" value="1"/>
</dbReference>
<dbReference type="AlphaFoldDB" id="A0A8J3ZYA4"/>
<feature type="transmembrane region" description="Helical" evidence="1">
    <location>
        <begin position="171"/>
        <end position="190"/>
    </location>
</feature>
<feature type="transmembrane region" description="Helical" evidence="1">
    <location>
        <begin position="210"/>
        <end position="233"/>
    </location>
</feature>
<dbReference type="NCBIfam" id="TIGR00254">
    <property type="entry name" value="GGDEF"/>
    <property type="match status" value="1"/>
</dbReference>
<evidence type="ECO:0000259" key="2">
    <source>
        <dbReference type="PROSITE" id="PS50887"/>
    </source>
</evidence>
<feature type="transmembrane region" description="Helical" evidence="1">
    <location>
        <begin position="13"/>
        <end position="33"/>
    </location>
</feature>
<dbReference type="Pfam" id="PF00990">
    <property type="entry name" value="GGDEF"/>
    <property type="match status" value="1"/>
</dbReference>
<organism evidence="3 4">
    <name type="scientific">Virgisporangium ochraceum</name>
    <dbReference type="NCBI Taxonomy" id="65505"/>
    <lineage>
        <taxon>Bacteria</taxon>
        <taxon>Bacillati</taxon>
        <taxon>Actinomycetota</taxon>
        <taxon>Actinomycetes</taxon>
        <taxon>Micromonosporales</taxon>
        <taxon>Micromonosporaceae</taxon>
        <taxon>Virgisporangium</taxon>
    </lineage>
</organism>
<dbReference type="InterPro" id="IPR000160">
    <property type="entry name" value="GGDEF_dom"/>
</dbReference>
<dbReference type="Proteomes" id="UP000635606">
    <property type="component" value="Unassembled WGS sequence"/>
</dbReference>
<dbReference type="InterPro" id="IPR029787">
    <property type="entry name" value="Nucleotide_cyclase"/>
</dbReference>
<name>A0A8J3ZYA4_9ACTN</name>
<gene>
    <name evidence="3" type="ORF">Voc01_063650</name>
</gene>
<sequence>MLCVAYFALPWDLAATAINVVLNAAAGVALVVGPARARTMVRWPWFAMATSMWFYAAGLSYYGAQVVLVGRDVFPSPADYLLLAGALSLIVALTGFVRVRRAHADRPGVIDALIVSTGAGMLSWVFLMSPHVHAGGLSGLARVVLLAYPVTALFSLALVLRMALGRRNRPVPYLMLVVAVAAGLFSDTAYSLLMLSGTYRFGDPIDLGWLAMRVLLGAAALHPGITGIFVPTATRSSGVIGNGRFAALALASLCAPAALTIQWLRHERLDVPVFACGAVVLFLLVIARLWGVMSGLSRALATVERLANTDQLTGLANRRQFHDRWHRVLAGSTGPTALLYVDLDGFKPVNDTLGHAAGDAVLVAAADRMRTNVRADTFIARIGGDEFAVVLPDVAGDDAHSVARRIVEVLAEPFTVHDGEAVIGASVGVVVADAGDDPDVVLRRADAAMYAAKARGRGRVGVVDGVAPAVDAAVDAVVG</sequence>
<dbReference type="SMART" id="SM00267">
    <property type="entry name" value="GGDEF"/>
    <property type="match status" value="1"/>
</dbReference>
<comment type="caution">
    <text evidence="3">The sequence shown here is derived from an EMBL/GenBank/DDBJ whole genome shotgun (WGS) entry which is preliminary data.</text>
</comment>
<keyword evidence="1" id="KW-1133">Transmembrane helix</keyword>
<dbReference type="EMBL" id="BOPH01000088">
    <property type="protein sequence ID" value="GIJ71448.1"/>
    <property type="molecule type" value="Genomic_DNA"/>
</dbReference>
<dbReference type="PANTHER" id="PTHR46663:SF4">
    <property type="entry name" value="DIGUANYLATE CYCLASE DGCT-RELATED"/>
    <property type="match status" value="1"/>
</dbReference>
<dbReference type="InterPro" id="IPR043128">
    <property type="entry name" value="Rev_trsase/Diguanyl_cyclase"/>
</dbReference>
<dbReference type="SUPFAM" id="SSF55073">
    <property type="entry name" value="Nucleotide cyclase"/>
    <property type="match status" value="1"/>
</dbReference>